<dbReference type="EMBL" id="CP023248">
    <property type="protein sequence ID" value="ASZ52574.1"/>
    <property type="molecule type" value="Genomic_DNA"/>
</dbReference>
<sequence>MNKVLRNMSIPPQSQLFIGNVRHRRFTPVKHELKYSMFMPAIDLDEIGILEKKVWGFGTRWWHWARFKRDDYLGEGSLKKAVQDKVAELTGVRCSGKVLAVCHLRYLGLYFSPVNFYYLYDQKGEWQYLLAEVSNTPWNERHCYAIAADPKDEDFGWEQDKAFHVSPFNPIDQLYRWKIKPLTDKLNIHLECHKGEKHFDATMAMKAQPFSSGSLLKCLIGTPIQTVKVMVGIYWHALKLWVKGAPFYSHPKYLASNERRASSDKSDKKNNKHKENSAC</sequence>
<dbReference type="AlphaFoldDB" id="A0A249W7R8"/>
<accession>A0A249W7R8</accession>
<name>A0A249W7R8_VIBPH</name>
<gene>
    <name evidence="2" type="ORF">YA91_19385</name>
</gene>
<dbReference type="InterPro" id="IPR010775">
    <property type="entry name" value="DUF1365"/>
</dbReference>
<dbReference type="PANTHER" id="PTHR33973:SF4">
    <property type="entry name" value="OS07G0153300 PROTEIN"/>
    <property type="match status" value="1"/>
</dbReference>
<dbReference type="PANTHER" id="PTHR33973">
    <property type="entry name" value="OS07G0153300 PROTEIN"/>
    <property type="match status" value="1"/>
</dbReference>
<proteinExistence type="predicted"/>
<organism evidence="2">
    <name type="scientific">Vibrio parahaemolyticus</name>
    <dbReference type="NCBI Taxonomy" id="670"/>
    <lineage>
        <taxon>Bacteria</taxon>
        <taxon>Pseudomonadati</taxon>
        <taxon>Pseudomonadota</taxon>
        <taxon>Gammaproteobacteria</taxon>
        <taxon>Vibrionales</taxon>
        <taxon>Vibrionaceae</taxon>
        <taxon>Vibrio</taxon>
    </lineage>
</organism>
<dbReference type="Pfam" id="PF07103">
    <property type="entry name" value="DUF1365"/>
    <property type="match status" value="1"/>
</dbReference>
<evidence type="ECO:0000313" key="2">
    <source>
        <dbReference type="EMBL" id="ASZ52574.1"/>
    </source>
</evidence>
<evidence type="ECO:0000256" key="1">
    <source>
        <dbReference type="SAM" id="MobiDB-lite"/>
    </source>
</evidence>
<reference evidence="2" key="1">
    <citation type="submission" date="2017-09" db="EMBL/GenBank/DDBJ databases">
        <authorList>
            <person name="Ehlers B."/>
            <person name="Leendertz F.H."/>
        </authorList>
    </citation>
    <scope>NUCLEOTIDE SEQUENCE</scope>
    <source>
        <strain evidence="2">MAVP-26</strain>
    </source>
</reference>
<protein>
    <submittedName>
        <fullName evidence="2">DUF1365 domain-containing protein</fullName>
    </submittedName>
</protein>
<feature type="region of interest" description="Disordered" evidence="1">
    <location>
        <begin position="258"/>
        <end position="279"/>
    </location>
</feature>